<dbReference type="Gene3D" id="1.10.10.410">
    <property type="match status" value="1"/>
</dbReference>
<evidence type="ECO:0000313" key="1">
    <source>
        <dbReference type="EMBL" id="BBB33319.1"/>
    </source>
</evidence>
<accession>A0A7R6PGI5</accession>
<dbReference type="RefSeq" id="WP_201327626.1">
    <property type="nucleotide sequence ID" value="NZ_AP017470.1"/>
</dbReference>
<organism evidence="1 2">
    <name type="scientific">Thermotomaculum hydrothermale</name>
    <dbReference type="NCBI Taxonomy" id="981385"/>
    <lineage>
        <taxon>Bacteria</taxon>
        <taxon>Pseudomonadati</taxon>
        <taxon>Acidobacteriota</taxon>
        <taxon>Holophagae</taxon>
        <taxon>Thermotomaculales</taxon>
        <taxon>Thermotomaculaceae</taxon>
        <taxon>Thermotomaculum</taxon>
    </lineage>
</organism>
<dbReference type="PANTHER" id="PTHR28055:SF1">
    <property type="entry name" value="ALTERED INHERITANCE OF MITOCHONDRIA PROTEIN 41, MITOCHONDRIAL"/>
    <property type="match status" value="1"/>
</dbReference>
<evidence type="ECO:0008006" key="3">
    <source>
        <dbReference type="Google" id="ProtNLM"/>
    </source>
</evidence>
<protein>
    <recommendedName>
        <fullName evidence="3">GatB/YqeY domain-containing protein</fullName>
    </recommendedName>
</protein>
<dbReference type="GO" id="GO:0016884">
    <property type="term" value="F:carbon-nitrogen ligase activity, with glutamine as amido-N-donor"/>
    <property type="evidence" value="ECO:0007669"/>
    <property type="project" value="InterPro"/>
</dbReference>
<proteinExistence type="predicted"/>
<dbReference type="PANTHER" id="PTHR28055">
    <property type="entry name" value="ALTERED INHERITANCE OF MITOCHONDRIA PROTEIN 41, MITOCHONDRIAL"/>
    <property type="match status" value="1"/>
</dbReference>
<dbReference type="AlphaFoldDB" id="A0A7R6PGI5"/>
<sequence>MALFEKIMNDMKEAMKAKDKERLSTVRMLVSEIKKRQIDSGKEFTDDEILGVIKSMVKSREDSVKAYKDGGREDLAEKEQREIEVLKGYLPKQLSEEEIEKIVEEAIKESGAESVRDMGKVMKIVMGKYGSQVDGKIVNKITKDKLS</sequence>
<dbReference type="InterPro" id="IPR023168">
    <property type="entry name" value="GatB_Yqey_C_2"/>
</dbReference>
<dbReference type="InterPro" id="IPR019004">
    <property type="entry name" value="YqeY/Aim41"/>
</dbReference>
<reference evidence="1 2" key="1">
    <citation type="journal article" date="2012" name="Extremophiles">
        <title>Thermotomaculum hydrothermale gen. nov., sp. nov., a novel heterotrophic thermophile within the phylum Acidobacteria from a deep-sea hydrothermal vent chimney in the Southern Okinawa Trough.</title>
        <authorList>
            <person name="Izumi H."/>
            <person name="Nunoura T."/>
            <person name="Miyazaki M."/>
            <person name="Mino S."/>
            <person name="Toki T."/>
            <person name="Takai K."/>
            <person name="Sako Y."/>
            <person name="Sawabe T."/>
            <person name="Nakagawa S."/>
        </authorList>
    </citation>
    <scope>NUCLEOTIDE SEQUENCE [LARGE SCALE GENOMIC DNA]</scope>
    <source>
        <strain evidence="1 2">AC55</strain>
    </source>
</reference>
<dbReference type="EMBL" id="AP017470">
    <property type="protein sequence ID" value="BBB33319.1"/>
    <property type="molecule type" value="Genomic_DNA"/>
</dbReference>
<dbReference type="SUPFAM" id="SSF89095">
    <property type="entry name" value="GatB/YqeY motif"/>
    <property type="match status" value="1"/>
</dbReference>
<gene>
    <name evidence="1" type="ORF">TTHT_1862</name>
</gene>
<dbReference type="KEGG" id="thyd:TTHT_1862"/>
<dbReference type="Gene3D" id="1.10.1510.10">
    <property type="entry name" value="Uncharacterised protein YqeY/AIM41 PF09424, N-terminal domain"/>
    <property type="match status" value="1"/>
</dbReference>
<dbReference type="InterPro" id="IPR003789">
    <property type="entry name" value="Asn/Gln_tRNA_amidoTrase-B-like"/>
</dbReference>
<name>A0A7R6PGI5_9BACT</name>
<dbReference type="InterPro" id="IPR042184">
    <property type="entry name" value="YqeY/Aim41_N"/>
</dbReference>
<dbReference type="Pfam" id="PF09424">
    <property type="entry name" value="YqeY"/>
    <property type="match status" value="1"/>
</dbReference>
<keyword evidence="2" id="KW-1185">Reference proteome</keyword>
<evidence type="ECO:0000313" key="2">
    <source>
        <dbReference type="Proteomes" id="UP000595564"/>
    </source>
</evidence>
<dbReference type="Proteomes" id="UP000595564">
    <property type="component" value="Chromosome"/>
</dbReference>